<dbReference type="RefSeq" id="XP_033652939.1">
    <property type="nucleotide sequence ID" value="XM_033802734.1"/>
</dbReference>
<name>A0A6A6JFK1_WESOR</name>
<feature type="compositionally biased region" description="Low complexity" evidence="1">
    <location>
        <begin position="1"/>
        <end position="21"/>
    </location>
</feature>
<evidence type="ECO:0000256" key="1">
    <source>
        <dbReference type="SAM" id="MobiDB-lite"/>
    </source>
</evidence>
<proteinExistence type="predicted"/>
<evidence type="ECO:0000313" key="3">
    <source>
        <dbReference type="Proteomes" id="UP000800097"/>
    </source>
</evidence>
<dbReference type="OrthoDB" id="3801338at2759"/>
<gene>
    <name evidence="2" type="ORF">EI97DRAFT_501982</name>
</gene>
<dbReference type="AlphaFoldDB" id="A0A6A6JFK1"/>
<dbReference type="GeneID" id="54555909"/>
<reference evidence="2" key="1">
    <citation type="journal article" date="2020" name="Stud. Mycol.">
        <title>101 Dothideomycetes genomes: a test case for predicting lifestyles and emergence of pathogens.</title>
        <authorList>
            <person name="Haridas S."/>
            <person name="Albert R."/>
            <person name="Binder M."/>
            <person name="Bloem J."/>
            <person name="Labutti K."/>
            <person name="Salamov A."/>
            <person name="Andreopoulos B."/>
            <person name="Baker S."/>
            <person name="Barry K."/>
            <person name="Bills G."/>
            <person name="Bluhm B."/>
            <person name="Cannon C."/>
            <person name="Castanera R."/>
            <person name="Culley D."/>
            <person name="Daum C."/>
            <person name="Ezra D."/>
            <person name="Gonzalez J."/>
            <person name="Henrissat B."/>
            <person name="Kuo A."/>
            <person name="Liang C."/>
            <person name="Lipzen A."/>
            <person name="Lutzoni F."/>
            <person name="Magnuson J."/>
            <person name="Mondo S."/>
            <person name="Nolan M."/>
            <person name="Ohm R."/>
            <person name="Pangilinan J."/>
            <person name="Park H.-J."/>
            <person name="Ramirez L."/>
            <person name="Alfaro M."/>
            <person name="Sun H."/>
            <person name="Tritt A."/>
            <person name="Yoshinaga Y."/>
            <person name="Zwiers L.-H."/>
            <person name="Turgeon B."/>
            <person name="Goodwin S."/>
            <person name="Spatafora J."/>
            <person name="Crous P."/>
            <person name="Grigoriev I."/>
        </authorList>
    </citation>
    <scope>NUCLEOTIDE SEQUENCE</scope>
    <source>
        <strain evidence="2">CBS 379.55</strain>
    </source>
</reference>
<dbReference type="Proteomes" id="UP000800097">
    <property type="component" value="Unassembled WGS sequence"/>
</dbReference>
<organism evidence="2 3">
    <name type="scientific">Westerdykella ornata</name>
    <dbReference type="NCBI Taxonomy" id="318751"/>
    <lineage>
        <taxon>Eukaryota</taxon>
        <taxon>Fungi</taxon>
        <taxon>Dikarya</taxon>
        <taxon>Ascomycota</taxon>
        <taxon>Pezizomycotina</taxon>
        <taxon>Dothideomycetes</taxon>
        <taxon>Pleosporomycetidae</taxon>
        <taxon>Pleosporales</taxon>
        <taxon>Sporormiaceae</taxon>
        <taxon>Westerdykella</taxon>
    </lineage>
</organism>
<dbReference type="EMBL" id="ML986497">
    <property type="protein sequence ID" value="KAF2275400.1"/>
    <property type="molecule type" value="Genomic_DNA"/>
</dbReference>
<feature type="region of interest" description="Disordered" evidence="1">
    <location>
        <begin position="1"/>
        <end position="30"/>
    </location>
</feature>
<sequence>MTPLSSKHSSTASEKSSTASTGRNTSSSIARSNAAKDLKLWDIMRMYSEAPPTAGIIWALPKTSIYPVVDVLELSLRERKRLCAGPRVEVFEGNSHVATVPLHLMLSVSSKTRDMYHQKPDLAEIHLPQGIEAAPIKHIVSWLDSTGRLAKCPNLPEGQTPKQDLMICRAAMALGLERHYYENIFGLYWTRFATLRGCQLNREIYQNIADVEALALDENDVFFACVVKRLAELRRAGDMGDKAVWVKLFCAPLEVGRCNAEDGWRCGQAQEHVLRGTNE</sequence>
<accession>A0A6A6JFK1</accession>
<keyword evidence="3" id="KW-1185">Reference proteome</keyword>
<evidence type="ECO:0000313" key="2">
    <source>
        <dbReference type="EMBL" id="KAF2275400.1"/>
    </source>
</evidence>
<protein>
    <submittedName>
        <fullName evidence="2">Uncharacterized protein</fullName>
    </submittedName>
</protein>